<dbReference type="eggNOG" id="ENOG50325J6">
    <property type="taxonomic scope" value="Bacteria"/>
</dbReference>
<dbReference type="AlphaFoldDB" id="M1MGJ7"/>
<accession>M1MGJ7</accession>
<keyword evidence="2" id="KW-1185">Reference proteome</keyword>
<dbReference type="EMBL" id="CP004121">
    <property type="protein sequence ID" value="AGF57049.1"/>
    <property type="molecule type" value="Genomic_DNA"/>
</dbReference>
<dbReference type="STRING" id="36745.CLSAP_30550"/>
<proteinExistence type="predicted"/>
<dbReference type="PATRIC" id="fig|931276.5.peg.3312"/>
<dbReference type="Proteomes" id="UP000011728">
    <property type="component" value="Chromosome"/>
</dbReference>
<dbReference type="KEGG" id="csr:Cspa_c32880"/>
<gene>
    <name evidence="1" type="ORF">Cspa_c32880</name>
</gene>
<protein>
    <submittedName>
        <fullName evidence="1">Uncharacterized protein</fullName>
    </submittedName>
</protein>
<organism evidence="1 2">
    <name type="scientific">Clostridium saccharoperbutylacetonicum N1-4(HMT)</name>
    <dbReference type="NCBI Taxonomy" id="931276"/>
    <lineage>
        <taxon>Bacteria</taxon>
        <taxon>Bacillati</taxon>
        <taxon>Bacillota</taxon>
        <taxon>Clostridia</taxon>
        <taxon>Eubacteriales</taxon>
        <taxon>Clostridiaceae</taxon>
        <taxon>Clostridium</taxon>
    </lineage>
</organism>
<evidence type="ECO:0000313" key="1">
    <source>
        <dbReference type="EMBL" id="AGF57049.1"/>
    </source>
</evidence>
<dbReference type="RefSeq" id="WP_015393367.1">
    <property type="nucleotide sequence ID" value="NC_020291.1"/>
</dbReference>
<reference evidence="1 2" key="1">
    <citation type="submission" date="2013-02" db="EMBL/GenBank/DDBJ databases">
        <title>Genome sequence of Clostridium saccharoperbutylacetonicum N1-4(HMT).</title>
        <authorList>
            <person name="Poehlein A."/>
            <person name="Daniel R."/>
        </authorList>
    </citation>
    <scope>NUCLEOTIDE SEQUENCE [LARGE SCALE GENOMIC DNA]</scope>
    <source>
        <strain evidence="2">N1-4(HMT)</strain>
    </source>
</reference>
<sequence>MSKENGNKKITITEEQASRAAEAILNSWLRSDETVSTNKDSTKKK</sequence>
<name>M1MGJ7_9CLOT</name>
<evidence type="ECO:0000313" key="2">
    <source>
        <dbReference type="Proteomes" id="UP000011728"/>
    </source>
</evidence>
<dbReference type="HOGENOM" id="CLU_3198197_0_0_9"/>